<dbReference type="OrthoDB" id="9803936at2"/>
<dbReference type="RefSeq" id="WP_103237464.1">
    <property type="nucleotide sequence ID" value="NZ_JANJZD010000008.1"/>
</dbReference>
<name>A0A2K4ZA30_9FIRM</name>
<dbReference type="Pfam" id="PF08845">
    <property type="entry name" value="SymE_toxin"/>
    <property type="match status" value="1"/>
</dbReference>
<gene>
    <name evidence="2" type="ORF">AMURIS_00024</name>
</gene>
<dbReference type="InterPro" id="IPR014944">
    <property type="entry name" value="Toxin_SymE-like"/>
</dbReference>
<sequence>MKNNLNRYIAAEYENLKSELEQREFVEKIRFLMMAKDKGFTDYYSSRTLTKEEFYSVADTLYALNNLWRLSGFIRQNRQVLFQEVRSSMNGLKSPDFTETCRFGKETMLSRMFQVMERFQLNNCMVAEDGGSGYTVATRRMKAYSFTTRNGKNVPQIILQGNWVEQWGFEIGCSVSVECYQNKLVILKD</sequence>
<dbReference type="GO" id="GO:0003723">
    <property type="term" value="F:RNA binding"/>
    <property type="evidence" value="ECO:0007669"/>
    <property type="project" value="InterPro"/>
</dbReference>
<reference evidence="2 3" key="1">
    <citation type="submission" date="2018-01" db="EMBL/GenBank/DDBJ databases">
        <authorList>
            <person name="Gaut B.S."/>
            <person name="Morton B.R."/>
            <person name="Clegg M.T."/>
            <person name="Duvall M.R."/>
        </authorList>
    </citation>
    <scope>NUCLEOTIDE SEQUENCE [LARGE SCALE GENOMIC DNA]</scope>
    <source>
        <strain evidence="2">GP69</strain>
    </source>
</reference>
<organism evidence="2 3">
    <name type="scientific">Acetatifactor muris</name>
    <dbReference type="NCBI Taxonomy" id="879566"/>
    <lineage>
        <taxon>Bacteria</taxon>
        <taxon>Bacillati</taxon>
        <taxon>Bacillota</taxon>
        <taxon>Clostridia</taxon>
        <taxon>Lachnospirales</taxon>
        <taxon>Lachnospiraceae</taxon>
        <taxon>Acetatifactor</taxon>
    </lineage>
</organism>
<dbReference type="AlphaFoldDB" id="A0A2K4ZA30"/>
<evidence type="ECO:0000313" key="3">
    <source>
        <dbReference type="Proteomes" id="UP000236311"/>
    </source>
</evidence>
<protein>
    <recommendedName>
        <fullName evidence="1">Toxin SymE-like domain-containing protein</fullName>
    </recommendedName>
</protein>
<accession>A0A2K4ZA30</accession>
<dbReference type="GO" id="GO:0016788">
    <property type="term" value="F:hydrolase activity, acting on ester bonds"/>
    <property type="evidence" value="ECO:0007669"/>
    <property type="project" value="InterPro"/>
</dbReference>
<feature type="domain" description="Toxin SymE-like" evidence="1">
    <location>
        <begin position="144"/>
        <end position="186"/>
    </location>
</feature>
<evidence type="ECO:0000259" key="1">
    <source>
        <dbReference type="Pfam" id="PF08845"/>
    </source>
</evidence>
<dbReference type="GO" id="GO:0016070">
    <property type="term" value="P:RNA metabolic process"/>
    <property type="evidence" value="ECO:0007669"/>
    <property type="project" value="InterPro"/>
</dbReference>
<dbReference type="GO" id="GO:0005737">
    <property type="term" value="C:cytoplasm"/>
    <property type="evidence" value="ECO:0007669"/>
    <property type="project" value="InterPro"/>
</dbReference>
<evidence type="ECO:0000313" key="2">
    <source>
        <dbReference type="EMBL" id="SOY27320.1"/>
    </source>
</evidence>
<keyword evidence="3" id="KW-1185">Reference proteome</keyword>
<proteinExistence type="predicted"/>
<dbReference type="EMBL" id="OFSM01000001">
    <property type="protein sequence ID" value="SOY27320.1"/>
    <property type="molecule type" value="Genomic_DNA"/>
</dbReference>
<dbReference type="Proteomes" id="UP000236311">
    <property type="component" value="Unassembled WGS sequence"/>
</dbReference>